<accession>A0A8J6YXN5</accession>
<evidence type="ECO:0000313" key="3">
    <source>
        <dbReference type="Proteomes" id="UP000609121"/>
    </source>
</evidence>
<dbReference type="SUPFAM" id="SSF63825">
    <property type="entry name" value="YWTD domain"/>
    <property type="match status" value="1"/>
</dbReference>
<evidence type="ECO:0000313" key="2">
    <source>
        <dbReference type="EMBL" id="MBE3638374.1"/>
    </source>
</evidence>
<name>A0A8J6YXN5_9RHOB</name>
<reference evidence="2" key="1">
    <citation type="submission" date="2020-09" db="EMBL/GenBank/DDBJ databases">
        <title>A novel bacterium of genus Mangrovicoccus, isolated from South China Sea.</title>
        <authorList>
            <person name="Huang H."/>
            <person name="Mo K."/>
            <person name="Hu Y."/>
        </authorList>
    </citation>
    <scope>NUCLEOTIDE SEQUENCE</scope>
    <source>
        <strain evidence="2">HB182678</strain>
    </source>
</reference>
<keyword evidence="3" id="KW-1185">Reference proteome</keyword>
<dbReference type="AlphaFoldDB" id="A0A8J6YXN5"/>
<dbReference type="Proteomes" id="UP000609121">
    <property type="component" value="Unassembled WGS sequence"/>
</dbReference>
<evidence type="ECO:0008006" key="4">
    <source>
        <dbReference type="Google" id="ProtNLM"/>
    </source>
</evidence>
<feature type="region of interest" description="Disordered" evidence="1">
    <location>
        <begin position="105"/>
        <end position="128"/>
    </location>
</feature>
<dbReference type="EMBL" id="JACVXA010000021">
    <property type="protein sequence ID" value="MBE3638374.1"/>
    <property type="molecule type" value="Genomic_DNA"/>
</dbReference>
<dbReference type="Gene3D" id="2.120.10.30">
    <property type="entry name" value="TolB, C-terminal domain"/>
    <property type="match status" value="1"/>
</dbReference>
<evidence type="ECO:0000256" key="1">
    <source>
        <dbReference type="SAM" id="MobiDB-lite"/>
    </source>
</evidence>
<protein>
    <recommendedName>
        <fullName evidence="4">Phage tail protein</fullName>
    </recommendedName>
</protein>
<dbReference type="Pfam" id="PF09684">
    <property type="entry name" value="Tail_P2_I"/>
    <property type="match status" value="1"/>
</dbReference>
<sequence>MAEPRPTVPAFLRLDPVSGWRLAPGALRPGVPDAAGPLRLSAGGTDPVPLAEPFGTFGGRTLPRGLAISGEGRIFLADPGARVIRSALAGAMGPDTGGDWPFAPLWPARDLPAPPDPRDPGPAAPPADPYTLVAPADLALAPNGDLVVADPGAGRVLVMAWPSGQLRHVIAVAALAVAFDAAGRAYLADGVTVHRFDRFWRRDPGFPHRMAGFARPWALAAPCGCAGHRDCACECGTAAGPAAVMHVLDDRQLVSLGETGRVLKADPLSVATAPLRRQGDMLSWDDPARPGQEPLRLPGLRLTGDGRHEGTGLPLMAVARRVALPRRGRILTSALDGGRPGFAWDRLGLEASLPERTRLVVETLTSDSEIETDRLDSLPEGAWSVPIGLAPGDLPELLVQSPPGRYLWLRIGMFGDGRASPEIAAIELFGPRRSGLSRLPAPFHQDPESAHFLDRFLGYFDTVLAELGHLHREMAAHLDPIAVPAGFLDWLGSWFDQEFAAHLPEPVRREMIAGAMAHFRRRGTVAGLREILQWHLGLDEPMPQVIEHFRLPAGPVPIGGTALEPVPPAHAVTIVLPAHAVADPAALARVERLVAASVPAHVRAALRPVGPGVTVARQSTIGVDTLIGPPAAPGLGAAGESFITAGPAGPDMTTGAAAVPRRCQSC</sequence>
<feature type="region of interest" description="Disordered" evidence="1">
    <location>
        <begin position="281"/>
        <end position="303"/>
    </location>
</feature>
<dbReference type="InterPro" id="IPR011042">
    <property type="entry name" value="6-blade_b-propeller_TolB-like"/>
</dbReference>
<dbReference type="NCBIfam" id="TIGR02242">
    <property type="entry name" value="tail_TIGR02242"/>
    <property type="match status" value="1"/>
</dbReference>
<dbReference type="InterPro" id="IPR011748">
    <property type="entry name" value="Unchr_phage_tail-like"/>
</dbReference>
<feature type="compositionally biased region" description="Pro residues" evidence="1">
    <location>
        <begin position="112"/>
        <end position="128"/>
    </location>
</feature>
<dbReference type="InterPro" id="IPR006521">
    <property type="entry name" value="Tail_protein_I"/>
</dbReference>
<gene>
    <name evidence="2" type="ORF">ICN82_09195</name>
</gene>
<comment type="caution">
    <text evidence="2">The sequence shown here is derived from an EMBL/GenBank/DDBJ whole genome shotgun (WGS) entry which is preliminary data.</text>
</comment>
<proteinExistence type="predicted"/>
<dbReference type="RefSeq" id="WP_193181915.1">
    <property type="nucleotide sequence ID" value="NZ_JACVXA010000021.1"/>
</dbReference>
<organism evidence="2 3">
    <name type="scientific">Mangrovicoccus algicola</name>
    <dbReference type="NCBI Taxonomy" id="2771008"/>
    <lineage>
        <taxon>Bacteria</taxon>
        <taxon>Pseudomonadati</taxon>
        <taxon>Pseudomonadota</taxon>
        <taxon>Alphaproteobacteria</taxon>
        <taxon>Rhodobacterales</taxon>
        <taxon>Paracoccaceae</taxon>
        <taxon>Mangrovicoccus</taxon>
    </lineage>
</organism>